<dbReference type="Pfam" id="PF00202">
    <property type="entry name" value="Aminotran_3"/>
    <property type="match status" value="1"/>
</dbReference>
<protein>
    <recommendedName>
        <fullName evidence="5">Acetylornithine aminotransferase</fullName>
        <shortName evidence="5">ACOAT</shortName>
        <ecNumber evidence="5">2.6.1.11</ecNumber>
    </recommendedName>
</protein>
<comment type="subcellular location">
    <subcellularLocation>
        <location evidence="5">Cytoplasm</location>
    </subcellularLocation>
</comment>
<feature type="binding site" evidence="5">
    <location>
        <begin position="106"/>
        <end position="107"/>
    </location>
    <ligand>
        <name>pyridoxal 5'-phosphate</name>
        <dbReference type="ChEBI" id="CHEBI:597326"/>
    </ligand>
</feature>
<comment type="subunit">
    <text evidence="5">Homodimer.</text>
</comment>
<dbReference type="Proteomes" id="UP001162734">
    <property type="component" value="Chromosome"/>
</dbReference>
<keyword evidence="7" id="KW-1185">Reference proteome</keyword>
<dbReference type="InterPro" id="IPR005814">
    <property type="entry name" value="Aminotrans_3"/>
</dbReference>
<evidence type="ECO:0000256" key="3">
    <source>
        <dbReference type="ARBA" id="ARBA00022679"/>
    </source>
</evidence>
<feature type="modified residue" description="N6-(pyridoxal phosphate)lysine" evidence="5">
    <location>
        <position position="253"/>
    </location>
</feature>
<comment type="cofactor">
    <cofactor evidence="5">
        <name>pyridoxal 5'-phosphate</name>
        <dbReference type="ChEBI" id="CHEBI:597326"/>
    </cofactor>
    <text evidence="5">Binds 1 pyridoxal phosphate per subunit.</text>
</comment>
<evidence type="ECO:0000313" key="7">
    <source>
        <dbReference type="Proteomes" id="UP001162734"/>
    </source>
</evidence>
<feature type="binding site" evidence="5">
    <location>
        <begin position="224"/>
        <end position="227"/>
    </location>
    <ligand>
        <name>pyridoxal 5'-phosphate</name>
        <dbReference type="ChEBI" id="CHEBI:597326"/>
    </ligand>
</feature>
<dbReference type="EC" id="2.6.1.11" evidence="5"/>
<dbReference type="RefSeq" id="WP_248345435.1">
    <property type="nucleotide sequence ID" value="NZ_AP025592.1"/>
</dbReference>
<dbReference type="Gene3D" id="3.40.640.10">
    <property type="entry name" value="Type I PLP-dependent aspartate aminotransferase-like (Major domain)"/>
    <property type="match status" value="1"/>
</dbReference>
<evidence type="ECO:0000256" key="1">
    <source>
        <dbReference type="ARBA" id="ARBA00022576"/>
    </source>
</evidence>
<keyword evidence="1 5" id="KW-0032">Aminotransferase</keyword>
<keyword evidence="5" id="KW-0055">Arginine biosynthesis</keyword>
<proteinExistence type="inferred from homology"/>
<dbReference type="PANTHER" id="PTHR11986">
    <property type="entry name" value="AMINOTRANSFERASE CLASS III"/>
    <property type="match status" value="1"/>
</dbReference>
<dbReference type="Gene3D" id="3.90.1150.10">
    <property type="entry name" value="Aspartate Aminotransferase, domain 1"/>
    <property type="match status" value="1"/>
</dbReference>
<dbReference type="InterPro" id="IPR004636">
    <property type="entry name" value="AcOrn/SuccOrn_fam"/>
</dbReference>
<dbReference type="InterPro" id="IPR049704">
    <property type="entry name" value="Aminotrans_3_PPA_site"/>
</dbReference>
<sequence>MNNETLVARGKAVLTPNYRQAPVALVRGEGSRVWDADGREYLDCICGIAVNALGHCHPAVVAALEAQARELWHVSNLFFNPRAVELAEALVEGSLFARRVFFCNSGAEANEAMLKLARKYQADLGHPERNEIVACLSSFHGRTMFALSCTGQEKYHHGFEPLVPGVRHVPYGDVEALRGALGPRTAAFIVEPIQGEAGVMPAPEGYLARARALTREAGALLCFDEVQTGVGRTGRMWAHEWDGVAPDLMSSAKAIANGFPMGALLASEEVGAHLTPGSHASTFGGNALGCAAALAVLKVLRGGALEASRAVSARLVERLEALRATGRVKGVRGRGMLQGVLLQGVSAGAVVELARAQGLLVNAIGDSVIRFAPALTLTAAEADLAAERLGAALRAAPAKE</sequence>
<evidence type="ECO:0000313" key="6">
    <source>
        <dbReference type="EMBL" id="BDG08251.1"/>
    </source>
</evidence>
<name>A0ABM7X8S9_9BACT</name>
<dbReference type="InterPro" id="IPR015424">
    <property type="entry name" value="PyrdxlP-dep_Trfase"/>
</dbReference>
<dbReference type="HAMAP" id="MF_01107">
    <property type="entry name" value="ArgD_aminotrans_3"/>
    <property type="match status" value="1"/>
</dbReference>
<accession>A0ABM7X8S9</accession>
<comment type="miscellaneous">
    <text evidence="5">May also have succinyldiaminopimelate aminotransferase activity, thus carrying out the corresponding step in lysine biosynthesis.</text>
</comment>
<dbReference type="InterPro" id="IPR050103">
    <property type="entry name" value="Class-III_PLP-dep_AT"/>
</dbReference>
<comment type="pathway">
    <text evidence="5">Amino-acid biosynthesis; L-arginine biosynthesis; N(2)-acetyl-L-ornithine from L-glutamate: step 4/4.</text>
</comment>
<dbReference type="GO" id="GO:0008483">
    <property type="term" value="F:transaminase activity"/>
    <property type="evidence" value="ECO:0007669"/>
    <property type="project" value="UniProtKB-KW"/>
</dbReference>
<gene>
    <name evidence="6" type="primary">argD_1</name>
    <name evidence="5" type="synonym">argD</name>
    <name evidence="6" type="ORF">AMPC_13640</name>
</gene>
<keyword evidence="5" id="KW-0963">Cytoplasm</keyword>
<comment type="catalytic activity">
    <reaction evidence="5">
        <text>N(2)-acetyl-L-ornithine + 2-oxoglutarate = N-acetyl-L-glutamate 5-semialdehyde + L-glutamate</text>
        <dbReference type="Rhea" id="RHEA:18049"/>
        <dbReference type="ChEBI" id="CHEBI:16810"/>
        <dbReference type="ChEBI" id="CHEBI:29123"/>
        <dbReference type="ChEBI" id="CHEBI:29985"/>
        <dbReference type="ChEBI" id="CHEBI:57805"/>
        <dbReference type="EC" id="2.6.1.11"/>
    </reaction>
</comment>
<feature type="binding site" evidence="5">
    <location>
        <position position="139"/>
    </location>
    <ligand>
        <name>pyridoxal 5'-phosphate</name>
        <dbReference type="ChEBI" id="CHEBI:597326"/>
    </ligand>
</feature>
<comment type="similarity">
    <text evidence="5">Belongs to the class-III pyridoxal-phosphate-dependent aminotransferase family. ArgD subfamily.</text>
</comment>
<dbReference type="SUPFAM" id="SSF53383">
    <property type="entry name" value="PLP-dependent transferases"/>
    <property type="match status" value="1"/>
</dbReference>
<dbReference type="NCBIfam" id="NF002325">
    <property type="entry name" value="PRK01278.1"/>
    <property type="match status" value="1"/>
</dbReference>
<dbReference type="EMBL" id="AP025592">
    <property type="protein sequence ID" value="BDG08251.1"/>
    <property type="molecule type" value="Genomic_DNA"/>
</dbReference>
<evidence type="ECO:0000256" key="5">
    <source>
        <dbReference type="HAMAP-Rule" id="MF_01107"/>
    </source>
</evidence>
<keyword evidence="4 5" id="KW-0663">Pyridoxal phosphate</keyword>
<dbReference type="PROSITE" id="PS00600">
    <property type="entry name" value="AA_TRANSFER_CLASS_3"/>
    <property type="match status" value="1"/>
</dbReference>
<dbReference type="PIRSF" id="PIRSF000521">
    <property type="entry name" value="Transaminase_4ab_Lys_Orn"/>
    <property type="match status" value="1"/>
</dbReference>
<dbReference type="PANTHER" id="PTHR11986:SF79">
    <property type="entry name" value="ACETYLORNITHINE AMINOTRANSFERASE, MITOCHONDRIAL"/>
    <property type="match status" value="1"/>
</dbReference>
<keyword evidence="3 5" id="KW-0808">Transferase</keyword>
<dbReference type="NCBIfam" id="TIGR00707">
    <property type="entry name" value="argD"/>
    <property type="match status" value="1"/>
</dbReference>
<dbReference type="NCBIfam" id="NF002874">
    <property type="entry name" value="PRK03244.1"/>
    <property type="match status" value="1"/>
</dbReference>
<feature type="binding site" evidence="5">
    <location>
        <position position="282"/>
    </location>
    <ligand>
        <name>pyridoxal 5'-phosphate</name>
        <dbReference type="ChEBI" id="CHEBI:597326"/>
    </ligand>
</feature>
<evidence type="ECO:0000256" key="4">
    <source>
        <dbReference type="ARBA" id="ARBA00022898"/>
    </source>
</evidence>
<dbReference type="CDD" id="cd00610">
    <property type="entry name" value="OAT_like"/>
    <property type="match status" value="1"/>
</dbReference>
<reference evidence="7" key="1">
    <citation type="journal article" date="2022" name="Int. J. Syst. Evol. Microbiol.">
        <title>Anaeromyxobacter oryzae sp. nov., Anaeromyxobacter diazotrophicus sp. nov. and Anaeromyxobacter paludicola sp. nov., isolated from paddy soils.</title>
        <authorList>
            <person name="Itoh H."/>
            <person name="Xu Z."/>
            <person name="Mise K."/>
            <person name="Masuda Y."/>
            <person name="Ushijima N."/>
            <person name="Hayakawa C."/>
            <person name="Shiratori Y."/>
            <person name="Senoo K."/>
        </authorList>
    </citation>
    <scope>NUCLEOTIDE SEQUENCE [LARGE SCALE GENOMIC DNA]</scope>
    <source>
        <strain evidence="7">Red630</strain>
    </source>
</reference>
<dbReference type="InterPro" id="IPR015421">
    <property type="entry name" value="PyrdxlP-dep_Trfase_major"/>
</dbReference>
<organism evidence="6 7">
    <name type="scientific">Anaeromyxobacter paludicola</name>
    <dbReference type="NCBI Taxonomy" id="2918171"/>
    <lineage>
        <taxon>Bacteria</taxon>
        <taxon>Pseudomonadati</taxon>
        <taxon>Myxococcota</taxon>
        <taxon>Myxococcia</taxon>
        <taxon>Myxococcales</taxon>
        <taxon>Cystobacterineae</taxon>
        <taxon>Anaeromyxobacteraceae</taxon>
        <taxon>Anaeromyxobacter</taxon>
    </lineage>
</organism>
<dbReference type="InterPro" id="IPR015422">
    <property type="entry name" value="PyrdxlP-dep_Trfase_small"/>
</dbReference>
<feature type="binding site" evidence="5">
    <location>
        <position position="281"/>
    </location>
    <ligand>
        <name>N(2)-acetyl-L-ornithine</name>
        <dbReference type="ChEBI" id="CHEBI:57805"/>
    </ligand>
</feature>
<evidence type="ECO:0000256" key="2">
    <source>
        <dbReference type="ARBA" id="ARBA00022605"/>
    </source>
</evidence>
<feature type="binding site" evidence="5">
    <location>
        <position position="142"/>
    </location>
    <ligand>
        <name>N(2)-acetyl-L-ornithine</name>
        <dbReference type="ChEBI" id="CHEBI:57805"/>
    </ligand>
</feature>
<keyword evidence="2 5" id="KW-0028">Amino-acid biosynthesis</keyword>